<feature type="chain" id="PRO_5040273580" evidence="3">
    <location>
        <begin position="20"/>
        <end position="363"/>
    </location>
</feature>
<gene>
    <name evidence="5" type="ORF">DFH94DRAFT_770513</name>
</gene>
<keyword evidence="1" id="KW-0479">Metal-binding</keyword>
<evidence type="ECO:0000313" key="5">
    <source>
        <dbReference type="EMBL" id="KAF8470985.1"/>
    </source>
</evidence>
<dbReference type="Pfam" id="PF00264">
    <property type="entry name" value="Tyrosinase"/>
    <property type="match status" value="1"/>
</dbReference>
<organism evidence="5 6">
    <name type="scientific">Russula ochroleuca</name>
    <dbReference type="NCBI Taxonomy" id="152965"/>
    <lineage>
        <taxon>Eukaryota</taxon>
        <taxon>Fungi</taxon>
        <taxon>Dikarya</taxon>
        <taxon>Basidiomycota</taxon>
        <taxon>Agaricomycotina</taxon>
        <taxon>Agaricomycetes</taxon>
        <taxon>Russulales</taxon>
        <taxon>Russulaceae</taxon>
        <taxon>Russula</taxon>
    </lineage>
</organism>
<dbReference type="PROSITE" id="PS00498">
    <property type="entry name" value="TYROSINASE_2"/>
    <property type="match status" value="1"/>
</dbReference>
<dbReference type="PANTHER" id="PTHR11474">
    <property type="entry name" value="TYROSINASE FAMILY MEMBER"/>
    <property type="match status" value="1"/>
</dbReference>
<dbReference type="PRINTS" id="PR00092">
    <property type="entry name" value="TYROSINASE"/>
</dbReference>
<sequence length="363" mass="40595">MFADKLLTIILGFLGSAPAVPFSSDKYTCTKPAVRREWRSISTEDKAEWIRAVHCLSHQPHDPALTPSVDPSVSLIPPVNASSSYYDDIVYLHMDLNTRVHWTGQFLPWHRWFIHTFEKSLKEKCGYTGVAPYWNWTIDAPNFYESSWWKDSDPVSGLGGWGDPNNDYRVPDGALSNFQISYPGPHTIRRNFTLYPFQVPFPIFSKPQKLGNASISAYEVNAVLDAPAGDFKAFQVAFEAPEGSHSGPHALTGGDLAGTCPETVPDCIPGFTWTPNDPLFYLHHAMVDKIWYDWQSRDPINVRSFDGGSVQQTGSLDAYKQYPNGGPPYLSLESIMPTDGMFPEVTIGDVMDTTGGFLCYVYE</sequence>
<dbReference type="InterPro" id="IPR002227">
    <property type="entry name" value="Tyrosinase_Cu-bd"/>
</dbReference>
<dbReference type="PANTHER" id="PTHR11474:SF126">
    <property type="entry name" value="TYROSINASE-LIKE PROTEIN TYR-1-RELATED"/>
    <property type="match status" value="1"/>
</dbReference>
<dbReference type="InterPro" id="IPR050316">
    <property type="entry name" value="Tyrosinase/Hemocyanin"/>
</dbReference>
<dbReference type="GO" id="GO:0046872">
    <property type="term" value="F:metal ion binding"/>
    <property type="evidence" value="ECO:0007669"/>
    <property type="project" value="UniProtKB-KW"/>
</dbReference>
<feature type="domain" description="Tyrosinase copper-binding" evidence="4">
    <location>
        <begin position="277"/>
        <end position="288"/>
    </location>
</feature>
<evidence type="ECO:0000256" key="2">
    <source>
        <dbReference type="ARBA" id="ARBA00023008"/>
    </source>
</evidence>
<dbReference type="SUPFAM" id="SSF48056">
    <property type="entry name" value="Di-copper centre-containing domain"/>
    <property type="match status" value="1"/>
</dbReference>
<reference evidence="5" key="2">
    <citation type="journal article" date="2020" name="Nat. Commun.">
        <title>Large-scale genome sequencing of mycorrhizal fungi provides insights into the early evolution of symbiotic traits.</title>
        <authorList>
            <person name="Miyauchi S."/>
            <person name="Kiss E."/>
            <person name="Kuo A."/>
            <person name="Drula E."/>
            <person name="Kohler A."/>
            <person name="Sanchez-Garcia M."/>
            <person name="Morin E."/>
            <person name="Andreopoulos B."/>
            <person name="Barry K.W."/>
            <person name="Bonito G."/>
            <person name="Buee M."/>
            <person name="Carver A."/>
            <person name="Chen C."/>
            <person name="Cichocki N."/>
            <person name="Clum A."/>
            <person name="Culley D."/>
            <person name="Crous P.W."/>
            <person name="Fauchery L."/>
            <person name="Girlanda M."/>
            <person name="Hayes R.D."/>
            <person name="Keri Z."/>
            <person name="LaButti K."/>
            <person name="Lipzen A."/>
            <person name="Lombard V."/>
            <person name="Magnuson J."/>
            <person name="Maillard F."/>
            <person name="Murat C."/>
            <person name="Nolan M."/>
            <person name="Ohm R.A."/>
            <person name="Pangilinan J."/>
            <person name="Pereira M.F."/>
            <person name="Perotto S."/>
            <person name="Peter M."/>
            <person name="Pfister S."/>
            <person name="Riley R."/>
            <person name="Sitrit Y."/>
            <person name="Stielow J.B."/>
            <person name="Szollosi G."/>
            <person name="Zifcakova L."/>
            <person name="Stursova M."/>
            <person name="Spatafora J.W."/>
            <person name="Tedersoo L."/>
            <person name="Vaario L.M."/>
            <person name="Yamada A."/>
            <person name="Yan M."/>
            <person name="Wang P."/>
            <person name="Xu J."/>
            <person name="Bruns T."/>
            <person name="Baldrian P."/>
            <person name="Vilgalys R."/>
            <person name="Dunand C."/>
            <person name="Henrissat B."/>
            <person name="Grigoriev I.V."/>
            <person name="Hibbett D."/>
            <person name="Nagy L.G."/>
            <person name="Martin F.M."/>
        </authorList>
    </citation>
    <scope>NUCLEOTIDE SEQUENCE</scope>
    <source>
        <strain evidence="5">Prilba</strain>
    </source>
</reference>
<evidence type="ECO:0000256" key="1">
    <source>
        <dbReference type="ARBA" id="ARBA00022723"/>
    </source>
</evidence>
<keyword evidence="2" id="KW-0186">Copper</keyword>
<dbReference type="InterPro" id="IPR008922">
    <property type="entry name" value="Di-copper_centre_dom_sf"/>
</dbReference>
<dbReference type="Gene3D" id="1.10.1280.10">
    <property type="entry name" value="Di-copper center containing domain from catechol oxidase"/>
    <property type="match status" value="1"/>
</dbReference>
<evidence type="ECO:0000259" key="4">
    <source>
        <dbReference type="PROSITE" id="PS00498"/>
    </source>
</evidence>
<evidence type="ECO:0000256" key="3">
    <source>
        <dbReference type="SAM" id="SignalP"/>
    </source>
</evidence>
<proteinExistence type="predicted"/>
<name>A0A9P5JYU8_9AGAM</name>
<dbReference type="Proteomes" id="UP000759537">
    <property type="component" value="Unassembled WGS sequence"/>
</dbReference>
<dbReference type="EMBL" id="WHVB01000024">
    <property type="protein sequence ID" value="KAF8470985.1"/>
    <property type="molecule type" value="Genomic_DNA"/>
</dbReference>
<dbReference type="OrthoDB" id="6132182at2759"/>
<feature type="signal peptide" evidence="3">
    <location>
        <begin position="1"/>
        <end position="19"/>
    </location>
</feature>
<keyword evidence="6" id="KW-1185">Reference proteome</keyword>
<evidence type="ECO:0000313" key="6">
    <source>
        <dbReference type="Proteomes" id="UP000759537"/>
    </source>
</evidence>
<dbReference type="GO" id="GO:0016491">
    <property type="term" value="F:oxidoreductase activity"/>
    <property type="evidence" value="ECO:0007669"/>
    <property type="project" value="InterPro"/>
</dbReference>
<reference evidence="5" key="1">
    <citation type="submission" date="2019-10" db="EMBL/GenBank/DDBJ databases">
        <authorList>
            <consortium name="DOE Joint Genome Institute"/>
            <person name="Kuo A."/>
            <person name="Miyauchi S."/>
            <person name="Kiss E."/>
            <person name="Drula E."/>
            <person name="Kohler A."/>
            <person name="Sanchez-Garcia M."/>
            <person name="Andreopoulos B."/>
            <person name="Barry K.W."/>
            <person name="Bonito G."/>
            <person name="Buee M."/>
            <person name="Carver A."/>
            <person name="Chen C."/>
            <person name="Cichocki N."/>
            <person name="Clum A."/>
            <person name="Culley D."/>
            <person name="Crous P.W."/>
            <person name="Fauchery L."/>
            <person name="Girlanda M."/>
            <person name="Hayes R."/>
            <person name="Keri Z."/>
            <person name="LaButti K."/>
            <person name="Lipzen A."/>
            <person name="Lombard V."/>
            <person name="Magnuson J."/>
            <person name="Maillard F."/>
            <person name="Morin E."/>
            <person name="Murat C."/>
            <person name="Nolan M."/>
            <person name="Ohm R."/>
            <person name="Pangilinan J."/>
            <person name="Pereira M."/>
            <person name="Perotto S."/>
            <person name="Peter M."/>
            <person name="Riley R."/>
            <person name="Sitrit Y."/>
            <person name="Stielow B."/>
            <person name="Szollosi G."/>
            <person name="Zifcakova L."/>
            <person name="Stursova M."/>
            <person name="Spatafora J.W."/>
            <person name="Tedersoo L."/>
            <person name="Vaario L.-M."/>
            <person name="Yamada A."/>
            <person name="Yan M."/>
            <person name="Wang P."/>
            <person name="Xu J."/>
            <person name="Bruns T."/>
            <person name="Baldrian P."/>
            <person name="Vilgalys R."/>
            <person name="Henrissat B."/>
            <person name="Grigoriev I.V."/>
            <person name="Hibbett D."/>
            <person name="Nagy L.G."/>
            <person name="Martin F.M."/>
        </authorList>
    </citation>
    <scope>NUCLEOTIDE SEQUENCE</scope>
    <source>
        <strain evidence="5">Prilba</strain>
    </source>
</reference>
<accession>A0A9P5JYU8</accession>
<protein>
    <submittedName>
        <fullName evidence="5">Di-copper centre-containing protein</fullName>
    </submittedName>
</protein>
<keyword evidence="3" id="KW-0732">Signal</keyword>
<dbReference type="AlphaFoldDB" id="A0A9P5JYU8"/>
<comment type="caution">
    <text evidence="5">The sequence shown here is derived from an EMBL/GenBank/DDBJ whole genome shotgun (WGS) entry which is preliminary data.</text>
</comment>